<proteinExistence type="predicted"/>
<dbReference type="Proteomes" id="UP000807785">
    <property type="component" value="Unassembled WGS sequence"/>
</dbReference>
<evidence type="ECO:0000313" key="2">
    <source>
        <dbReference type="Proteomes" id="UP000807785"/>
    </source>
</evidence>
<gene>
    <name evidence="1" type="ORF">IPH26_16110</name>
</gene>
<organism evidence="1 2">
    <name type="scientific">Candidatus Methylophosphatis roskildensis</name>
    <dbReference type="NCBI Taxonomy" id="2899263"/>
    <lineage>
        <taxon>Bacteria</taxon>
        <taxon>Pseudomonadati</taxon>
        <taxon>Pseudomonadota</taxon>
        <taxon>Betaproteobacteria</taxon>
        <taxon>Nitrosomonadales</taxon>
        <taxon>Sterolibacteriaceae</taxon>
        <taxon>Candidatus Methylophosphatis</taxon>
    </lineage>
</organism>
<dbReference type="SUPFAM" id="SSF55486">
    <property type="entry name" value="Metalloproteases ('zincins'), catalytic domain"/>
    <property type="match status" value="1"/>
</dbReference>
<name>A0A9D7E5V1_9PROT</name>
<dbReference type="EMBL" id="JADJEV010000004">
    <property type="protein sequence ID" value="MBK6974397.1"/>
    <property type="molecule type" value="Genomic_DNA"/>
</dbReference>
<dbReference type="AlphaFoldDB" id="A0A9D7E5V1"/>
<reference evidence="1" key="1">
    <citation type="submission" date="2020-10" db="EMBL/GenBank/DDBJ databases">
        <title>Connecting structure to function with the recovery of over 1000 high-quality activated sludge metagenome-assembled genomes encoding full-length rRNA genes using long-read sequencing.</title>
        <authorList>
            <person name="Singleton C.M."/>
            <person name="Petriglieri F."/>
            <person name="Kristensen J.M."/>
            <person name="Kirkegaard R.H."/>
            <person name="Michaelsen T.Y."/>
            <person name="Andersen M.H."/>
            <person name="Karst S.M."/>
            <person name="Dueholm M.S."/>
            <person name="Nielsen P.H."/>
            <person name="Albertsen M."/>
        </authorList>
    </citation>
    <scope>NUCLEOTIDE SEQUENCE</scope>
    <source>
        <strain evidence="1">Bjer_18-Q3-R1-45_BAT3C.347</strain>
    </source>
</reference>
<sequence>MSLAFSEVWRDAGVDGGSKTHPTAMMVPVKGANLVMLTGASAQLQFKPDPHFTVTEITRGNKGAMQTAKREVPELAMRSKSEDAAGPFVLMPLFGEMMGELFAREMPGRKLDDALARATSTSTRLLLVEGKRRGLGRLTVKSGGSEATMQVWVRDSRSIQTSFHFVQDIGPDGKARPRSIWQAAAASQWIARLNDIYTPQTNINFNLHAAAPLPIPQTLPDRLALDQWLPLAIKARGGAAVNVFLVGNWIGDGNDPLGSFIKATKDIVVDDHKTHDDIITTIAHEIGHLLGASVSFGHPDPAEKGFLMTTLNWRRGAHIPQAYAQHFNPI</sequence>
<comment type="caution">
    <text evidence="1">The sequence shown here is derived from an EMBL/GenBank/DDBJ whole genome shotgun (WGS) entry which is preliminary data.</text>
</comment>
<accession>A0A9D7E5V1</accession>
<evidence type="ECO:0000313" key="1">
    <source>
        <dbReference type="EMBL" id="MBK6974397.1"/>
    </source>
</evidence>
<protein>
    <submittedName>
        <fullName evidence="1">Uncharacterized protein</fullName>
    </submittedName>
</protein>